<dbReference type="GO" id="GO:0004198">
    <property type="term" value="F:calcium-dependent cysteine-type endopeptidase activity"/>
    <property type="evidence" value="ECO:0007669"/>
    <property type="project" value="InterPro"/>
</dbReference>
<evidence type="ECO:0000256" key="2">
    <source>
        <dbReference type="ARBA" id="ARBA00022670"/>
    </source>
</evidence>
<evidence type="ECO:0000256" key="4">
    <source>
        <dbReference type="ARBA" id="ARBA00022807"/>
    </source>
</evidence>
<sequence length="205" mass="22551">DFITIFNRIYVNRLFPPFWHQLTLHCGWNGTGAGGPYWSAAASQQPPGNFQSSTWCCNPQFRITARKACEVLLCLQQKDPQICNGGHVPKGDRDLSYGMTVIRVRPDEIGRIWKLHPGDVAHESGLTSSRETVVALRLNAAEAFVAIPYTSQQGMEAPFVLRTFSSVPIEIEQLPAPLSLVVSGYWTGASAGGSRHNPTWGSNPQ</sequence>
<comment type="similarity">
    <text evidence="1">Belongs to the peptidase C2 family.</text>
</comment>
<feature type="domain" description="Peptidase C2 calpain" evidence="5">
    <location>
        <begin position="18"/>
        <end position="172"/>
    </location>
</feature>
<dbReference type="PANTHER" id="PTHR10183">
    <property type="entry name" value="CALPAIN"/>
    <property type="match status" value="1"/>
</dbReference>
<gene>
    <name evidence="6" type="ORF">OSTQU699_LOCUS3559</name>
</gene>
<accession>A0A8S1IVW8</accession>
<feature type="non-terminal residue" evidence="6">
    <location>
        <position position="205"/>
    </location>
</feature>
<evidence type="ECO:0000313" key="6">
    <source>
        <dbReference type="EMBL" id="CAD7698193.1"/>
    </source>
</evidence>
<dbReference type="SMART" id="SM00720">
    <property type="entry name" value="calpain_III"/>
    <property type="match status" value="1"/>
</dbReference>
<dbReference type="OrthoDB" id="424753at2759"/>
<dbReference type="EMBL" id="CAJHUC010000782">
    <property type="protein sequence ID" value="CAD7698193.1"/>
    <property type="molecule type" value="Genomic_DNA"/>
</dbReference>
<evidence type="ECO:0000313" key="7">
    <source>
        <dbReference type="Proteomes" id="UP000708148"/>
    </source>
</evidence>
<dbReference type="InterPro" id="IPR022684">
    <property type="entry name" value="Calpain_cysteine_protease"/>
</dbReference>
<evidence type="ECO:0000259" key="5">
    <source>
        <dbReference type="SMART" id="SM00720"/>
    </source>
</evidence>
<proteinExistence type="inferred from homology"/>
<reference evidence="6" key="1">
    <citation type="submission" date="2020-12" db="EMBL/GenBank/DDBJ databases">
        <authorList>
            <person name="Iha C."/>
        </authorList>
    </citation>
    <scope>NUCLEOTIDE SEQUENCE</scope>
</reference>
<keyword evidence="2" id="KW-0645">Protease</keyword>
<keyword evidence="3" id="KW-0378">Hydrolase</keyword>
<dbReference type="InterPro" id="IPR022682">
    <property type="entry name" value="Calpain_domain_III"/>
</dbReference>
<dbReference type="SUPFAM" id="SSF49758">
    <property type="entry name" value="Calpain large subunit, middle domain (domain III)"/>
    <property type="match status" value="2"/>
</dbReference>
<dbReference type="GO" id="GO:0006508">
    <property type="term" value="P:proteolysis"/>
    <property type="evidence" value="ECO:0007669"/>
    <property type="project" value="UniProtKB-KW"/>
</dbReference>
<evidence type="ECO:0000256" key="1">
    <source>
        <dbReference type="ARBA" id="ARBA00007623"/>
    </source>
</evidence>
<feature type="non-terminal residue" evidence="6">
    <location>
        <position position="1"/>
    </location>
</feature>
<comment type="caution">
    <text evidence="6">The sequence shown here is derived from an EMBL/GenBank/DDBJ whole genome shotgun (WGS) entry which is preliminary data.</text>
</comment>
<organism evidence="6 7">
    <name type="scientific">Ostreobium quekettii</name>
    <dbReference type="NCBI Taxonomy" id="121088"/>
    <lineage>
        <taxon>Eukaryota</taxon>
        <taxon>Viridiplantae</taxon>
        <taxon>Chlorophyta</taxon>
        <taxon>core chlorophytes</taxon>
        <taxon>Ulvophyceae</taxon>
        <taxon>TCBD clade</taxon>
        <taxon>Bryopsidales</taxon>
        <taxon>Ostreobineae</taxon>
        <taxon>Ostreobiaceae</taxon>
        <taxon>Ostreobium</taxon>
    </lineage>
</organism>
<name>A0A8S1IVW8_9CHLO</name>
<evidence type="ECO:0000256" key="3">
    <source>
        <dbReference type="ARBA" id="ARBA00022801"/>
    </source>
</evidence>
<dbReference type="InterPro" id="IPR022683">
    <property type="entry name" value="Calpain_III"/>
</dbReference>
<dbReference type="PANTHER" id="PTHR10183:SF379">
    <property type="entry name" value="CALPAIN-5"/>
    <property type="match status" value="1"/>
</dbReference>
<protein>
    <recommendedName>
        <fullName evidence="5">Peptidase C2 calpain domain-containing protein</fullName>
    </recommendedName>
</protein>
<keyword evidence="7" id="KW-1185">Reference proteome</keyword>
<dbReference type="Proteomes" id="UP000708148">
    <property type="component" value="Unassembled WGS sequence"/>
</dbReference>
<dbReference type="InterPro" id="IPR036213">
    <property type="entry name" value="Calpain_III_sf"/>
</dbReference>
<dbReference type="Gene3D" id="2.60.120.380">
    <property type="match status" value="1"/>
</dbReference>
<dbReference type="Pfam" id="PF01067">
    <property type="entry name" value="Calpain_III"/>
    <property type="match status" value="1"/>
</dbReference>
<dbReference type="AlphaFoldDB" id="A0A8S1IVW8"/>
<keyword evidence="4" id="KW-0788">Thiol protease</keyword>